<evidence type="ECO:0000256" key="2">
    <source>
        <dbReference type="ARBA" id="ARBA00007977"/>
    </source>
</evidence>
<evidence type="ECO:0000256" key="4">
    <source>
        <dbReference type="ARBA" id="ARBA00022692"/>
    </source>
</evidence>
<dbReference type="GO" id="GO:0005886">
    <property type="term" value="C:plasma membrane"/>
    <property type="evidence" value="ECO:0007669"/>
    <property type="project" value="UniProtKB-SubCell"/>
</dbReference>
<dbReference type="Proteomes" id="UP000288711">
    <property type="component" value="Unassembled WGS sequence"/>
</dbReference>
<keyword evidence="3" id="KW-1003">Cell membrane</keyword>
<dbReference type="Pfam" id="PF03601">
    <property type="entry name" value="Cons_hypoth698"/>
    <property type="match status" value="1"/>
</dbReference>
<feature type="transmembrane region" description="Helical" evidence="7">
    <location>
        <begin position="226"/>
        <end position="247"/>
    </location>
</feature>
<dbReference type="InterPro" id="IPR018383">
    <property type="entry name" value="UPF0324_pro"/>
</dbReference>
<dbReference type="EMBL" id="PIPF01000007">
    <property type="protein sequence ID" value="RWU83838.1"/>
    <property type="molecule type" value="Genomic_DNA"/>
</dbReference>
<dbReference type="PANTHER" id="PTHR30106:SF2">
    <property type="entry name" value="UPF0324 INNER MEMBRANE PROTEIN YEIH"/>
    <property type="match status" value="1"/>
</dbReference>
<accession>A0A444B617</accession>
<reference evidence="8 9" key="1">
    <citation type="journal article" date="2009" name="Int. J. Syst. Evol. Microbiol.">
        <title>Janibacter hoylei sp. nov., Bacillus isronensis sp. nov. and Bacillus aryabhattai sp. nov., isolated from cryotubes used for collecting air from the upper atmosphere.</title>
        <authorList>
            <person name="Shivaji S."/>
            <person name="Chaturvedi P."/>
            <person name="Begum Z."/>
            <person name="Pindi P.K."/>
            <person name="Manorama R."/>
            <person name="Padmanaban D.A."/>
            <person name="Shouche Y.S."/>
            <person name="Pawar S."/>
            <person name="Vaishampayan P."/>
            <person name="Dutt C.B."/>
            <person name="Datta G.N."/>
            <person name="Manchanda R.K."/>
            <person name="Rao U.R."/>
            <person name="Bhargava P.M."/>
            <person name="Narlikar J.V."/>
        </authorList>
    </citation>
    <scope>NUCLEOTIDE SEQUENCE [LARGE SCALE GENOMIC DNA]</scope>
    <source>
        <strain evidence="8 9">PVAS-1</strain>
    </source>
</reference>
<protein>
    <submittedName>
        <fullName evidence="8">Putative sulfate exporter family transporter</fullName>
    </submittedName>
</protein>
<feature type="transmembrane region" description="Helical" evidence="7">
    <location>
        <begin position="302"/>
        <end position="323"/>
    </location>
</feature>
<keyword evidence="5 7" id="KW-1133">Transmembrane helix</keyword>
<feature type="transmembrane region" description="Helical" evidence="7">
    <location>
        <begin position="184"/>
        <end position="206"/>
    </location>
</feature>
<evidence type="ECO:0000256" key="6">
    <source>
        <dbReference type="ARBA" id="ARBA00023136"/>
    </source>
</evidence>
<keyword evidence="6 7" id="KW-0472">Membrane</keyword>
<feature type="transmembrane region" description="Helical" evidence="7">
    <location>
        <begin position="6"/>
        <end position="24"/>
    </location>
</feature>
<evidence type="ECO:0000313" key="9">
    <source>
        <dbReference type="Proteomes" id="UP000288711"/>
    </source>
</evidence>
<comment type="caution">
    <text evidence="8">The sequence shown here is derived from an EMBL/GenBank/DDBJ whole genome shotgun (WGS) entry which is preliminary data.</text>
</comment>
<comment type="subcellular location">
    <subcellularLocation>
        <location evidence="1">Cell membrane</location>
        <topology evidence="1">Multi-pass membrane protein</topology>
    </subcellularLocation>
</comment>
<evidence type="ECO:0000256" key="5">
    <source>
        <dbReference type="ARBA" id="ARBA00022989"/>
    </source>
</evidence>
<evidence type="ECO:0000256" key="7">
    <source>
        <dbReference type="SAM" id="Phobius"/>
    </source>
</evidence>
<name>A0A444B617_9MICO</name>
<keyword evidence="4 7" id="KW-0812">Transmembrane</keyword>
<gene>
    <name evidence="8" type="ORF">CWN80_08955</name>
</gene>
<dbReference type="AlphaFoldDB" id="A0A444B617"/>
<feature type="transmembrane region" description="Helical" evidence="7">
    <location>
        <begin position="268"/>
        <end position="290"/>
    </location>
</feature>
<sequence length="361" mass="36589">MTCGVTGVYWTASMTGTVVVMQTMTGRPPSRRLLRKLLRERRSAATLVAPLAAAATALALSTVVPLLGPLLIALAIGAVVVNSRLGTLPAIAGHDAATKFLLRLGVAALGLRLPFADIVSIGPSGLVVIAVTVLATFTGTRYIGRRLGLEEGLVLLIATGFSICGAAAIAAVEDTVRARQQHVALAVAMVTLYGSAMIAAVPWLAGVIGLSDEQAAIWAGASIHEVAQVAAAGSLIGTSAVALAMTVKLGRVALLAPLSAVLARTTPGAKGATTPLVPWFIVAFVVAVAVRTSGLLPQGVLSVADVLTTLLLAAGMYGLGMGIRARDLWPLPLQVLTLATISTIIAAGTSLALVLLVGWGA</sequence>
<feature type="transmembrane region" description="Helical" evidence="7">
    <location>
        <begin position="152"/>
        <end position="172"/>
    </location>
</feature>
<comment type="similarity">
    <text evidence="2">Belongs to the UPF0324 family.</text>
</comment>
<dbReference type="OrthoDB" id="9766798at2"/>
<dbReference type="PANTHER" id="PTHR30106">
    <property type="entry name" value="INNER MEMBRANE PROTEIN YEIH-RELATED"/>
    <property type="match status" value="1"/>
</dbReference>
<dbReference type="RefSeq" id="WP_083853786.1">
    <property type="nucleotide sequence ID" value="NZ_PIPF01000007.1"/>
</dbReference>
<evidence type="ECO:0000313" key="8">
    <source>
        <dbReference type="EMBL" id="RWU83838.1"/>
    </source>
</evidence>
<feature type="transmembrane region" description="Helical" evidence="7">
    <location>
        <begin position="113"/>
        <end position="137"/>
    </location>
</feature>
<organism evidence="8 9">
    <name type="scientific">Janibacter hoylei PVAS-1</name>
    <dbReference type="NCBI Taxonomy" id="1210046"/>
    <lineage>
        <taxon>Bacteria</taxon>
        <taxon>Bacillati</taxon>
        <taxon>Actinomycetota</taxon>
        <taxon>Actinomycetes</taxon>
        <taxon>Micrococcales</taxon>
        <taxon>Intrasporangiaceae</taxon>
        <taxon>Janibacter</taxon>
    </lineage>
</organism>
<proteinExistence type="inferred from homology"/>
<keyword evidence="9" id="KW-1185">Reference proteome</keyword>
<evidence type="ECO:0000256" key="1">
    <source>
        <dbReference type="ARBA" id="ARBA00004651"/>
    </source>
</evidence>
<evidence type="ECO:0000256" key="3">
    <source>
        <dbReference type="ARBA" id="ARBA00022475"/>
    </source>
</evidence>
<feature type="transmembrane region" description="Helical" evidence="7">
    <location>
        <begin position="44"/>
        <end position="64"/>
    </location>
</feature>
<feature type="transmembrane region" description="Helical" evidence="7">
    <location>
        <begin position="335"/>
        <end position="359"/>
    </location>
</feature>